<keyword evidence="8" id="KW-0342">GTP-binding</keyword>
<dbReference type="SUPFAM" id="SSF50447">
    <property type="entry name" value="Translation proteins"/>
    <property type="match status" value="1"/>
</dbReference>
<dbReference type="SUPFAM" id="SSF52540">
    <property type="entry name" value="P-loop containing nucleoside triphosphate hydrolases"/>
    <property type="match status" value="1"/>
</dbReference>
<evidence type="ECO:0000256" key="5">
    <source>
        <dbReference type="ARBA" id="ARBA00022741"/>
    </source>
</evidence>
<dbReference type="FunFam" id="2.40.30.10:FF:000005">
    <property type="entry name" value="Elongation factor 1-alpha"/>
    <property type="match status" value="1"/>
</dbReference>
<dbReference type="Gene3D" id="3.40.50.300">
    <property type="entry name" value="P-loop containing nucleotide triphosphate hydrolases"/>
    <property type="match status" value="1"/>
</dbReference>
<organism evidence="10 11">
    <name type="scientific">Cyclostephanos tholiformis</name>
    <dbReference type="NCBI Taxonomy" id="382380"/>
    <lineage>
        <taxon>Eukaryota</taxon>
        <taxon>Sar</taxon>
        <taxon>Stramenopiles</taxon>
        <taxon>Ochrophyta</taxon>
        <taxon>Bacillariophyta</taxon>
        <taxon>Coscinodiscophyceae</taxon>
        <taxon>Thalassiosirophycidae</taxon>
        <taxon>Stephanodiscales</taxon>
        <taxon>Stephanodiscaceae</taxon>
        <taxon>Cyclostephanos</taxon>
    </lineage>
</organism>
<dbReference type="Pfam" id="PF22594">
    <property type="entry name" value="GTP-eEF1A_C"/>
    <property type="match status" value="1"/>
</dbReference>
<dbReference type="InterPro" id="IPR054696">
    <property type="entry name" value="GTP-eEF1A_C"/>
</dbReference>
<evidence type="ECO:0000259" key="9">
    <source>
        <dbReference type="PROSITE" id="PS51722"/>
    </source>
</evidence>
<dbReference type="FunFam" id="3.40.50.300:FF:000255">
    <property type="entry name" value="Elongation factor 1-alpha"/>
    <property type="match status" value="1"/>
</dbReference>
<evidence type="ECO:0000256" key="1">
    <source>
        <dbReference type="ARBA" id="ARBA00004229"/>
    </source>
</evidence>
<comment type="subcellular location">
    <subcellularLocation>
        <location evidence="2">Cytoplasm</location>
    </subcellularLocation>
    <subcellularLocation>
        <location evidence="1">Plastid</location>
        <location evidence="1">Chloroplast</location>
    </subcellularLocation>
</comment>
<dbReference type="InterPro" id="IPR004539">
    <property type="entry name" value="Transl_elong_EF1A_euk/arc"/>
</dbReference>
<dbReference type="InterPro" id="IPR009000">
    <property type="entry name" value="Transl_B-barrel_sf"/>
</dbReference>
<dbReference type="Gene3D" id="2.40.30.10">
    <property type="entry name" value="Translation factors"/>
    <property type="match status" value="2"/>
</dbReference>
<dbReference type="CDD" id="cd03705">
    <property type="entry name" value="EF1_alpha_III"/>
    <property type="match status" value="1"/>
</dbReference>
<dbReference type="GO" id="GO:0005525">
    <property type="term" value="F:GTP binding"/>
    <property type="evidence" value="ECO:0007669"/>
    <property type="project" value="UniProtKB-KW"/>
</dbReference>
<evidence type="ECO:0000256" key="3">
    <source>
        <dbReference type="ARBA" id="ARBA00007249"/>
    </source>
</evidence>
<dbReference type="InterPro" id="IPR050100">
    <property type="entry name" value="TRAFAC_GTPase_members"/>
</dbReference>
<dbReference type="FunFam" id="2.40.30.10:FF:000003">
    <property type="entry name" value="Elongation factor 1-alpha"/>
    <property type="match status" value="1"/>
</dbReference>
<dbReference type="Pfam" id="PF00009">
    <property type="entry name" value="GTP_EFTU"/>
    <property type="match status" value="1"/>
</dbReference>
<dbReference type="InterPro" id="IPR000795">
    <property type="entry name" value="T_Tr_GTP-bd_dom"/>
</dbReference>
<proteinExistence type="inferred from homology"/>
<dbReference type="NCBIfam" id="NF008969">
    <property type="entry name" value="PRK12317.1"/>
    <property type="match status" value="1"/>
</dbReference>
<evidence type="ECO:0000256" key="6">
    <source>
        <dbReference type="ARBA" id="ARBA00022768"/>
    </source>
</evidence>
<dbReference type="CDD" id="cd03693">
    <property type="entry name" value="EF1_alpha_II"/>
    <property type="match status" value="1"/>
</dbReference>
<dbReference type="Pfam" id="PF03144">
    <property type="entry name" value="GTP_EFTU_D2"/>
    <property type="match status" value="1"/>
</dbReference>
<dbReference type="CDD" id="cd01883">
    <property type="entry name" value="EF1_alpha"/>
    <property type="match status" value="1"/>
</dbReference>
<dbReference type="AlphaFoldDB" id="A0ABD3SDB4"/>
<protein>
    <recommendedName>
        <fullName evidence="9">Tr-type G domain-containing protein</fullName>
    </recommendedName>
</protein>
<reference evidence="10 11" key="1">
    <citation type="submission" date="2024-10" db="EMBL/GenBank/DDBJ databases">
        <title>Updated reference genomes for cyclostephanoid diatoms.</title>
        <authorList>
            <person name="Roberts W.R."/>
            <person name="Alverson A.J."/>
        </authorList>
    </citation>
    <scope>NUCLEOTIDE SEQUENCE [LARGE SCALE GENOMIC DNA]</scope>
    <source>
        <strain evidence="10 11">AJA228-03</strain>
    </source>
</reference>
<keyword evidence="7" id="KW-0648">Protein biosynthesis</keyword>
<evidence type="ECO:0000256" key="2">
    <source>
        <dbReference type="ARBA" id="ARBA00004496"/>
    </source>
</evidence>
<dbReference type="PROSITE" id="PS51722">
    <property type="entry name" value="G_TR_2"/>
    <property type="match status" value="1"/>
</dbReference>
<feature type="domain" description="Tr-type G" evidence="9">
    <location>
        <begin position="6"/>
        <end position="233"/>
    </location>
</feature>
<sequence length="441" mass="48222">MSTEERSHVSLVVIGHVDAGKSTMTGRLLHECGIVDDRTIDKHERESNALGLHPCSKFAWILDGLKAERERGATIDISLWKFASSTHDFTIIDTPGDRGYIKNMITGASQADAALLVVDATVGKFDVGMGREGQTREHALLAYALGVKQLIVAINKMDDGSVRYGEMRYADVRDEVANYLKKVGYKPSRVAFVPISGWRGDNITERSRNNMPWYTGPTLLEAMDGLTPPKRPSGLPLRIPIQDVYKIGGIGTVPVGRVETGTIRPGMTVKFAPSGIIAEVKSCEVHHDDKSEVGPGNNVGFNVKGVSVKDVRRGDVASDANDRPASSVSSFEAQIVVMNHPGRITRGYCPVIDCHTAHVACRFANIREKLDRRTGKVVEENPEYLRNGDAAVVTLVPTRPMCVEAFSDFPSLGRLAIRDMRTTVAVGIIRSITKDEVDRTD</sequence>
<keyword evidence="11" id="KW-1185">Reference proteome</keyword>
<evidence type="ECO:0000313" key="10">
    <source>
        <dbReference type="EMBL" id="KAL3822546.1"/>
    </source>
</evidence>
<dbReference type="InterPro" id="IPR004161">
    <property type="entry name" value="EFTu-like_2"/>
</dbReference>
<dbReference type="InterPro" id="IPR027417">
    <property type="entry name" value="P-loop_NTPase"/>
</dbReference>
<gene>
    <name evidence="10" type="ORF">ACHAXA_007657</name>
</gene>
<comment type="similarity">
    <text evidence="3">Belongs to the TRAFAC class translation factor GTPase superfamily. Classic translation factor GTPase family. EF-Tu/EF-1A subfamily.</text>
</comment>
<keyword evidence="4" id="KW-0963">Cytoplasm</keyword>
<keyword evidence="6" id="KW-0251">Elongation factor</keyword>
<evidence type="ECO:0000313" key="11">
    <source>
        <dbReference type="Proteomes" id="UP001530377"/>
    </source>
</evidence>
<name>A0ABD3SDB4_9STRA</name>
<comment type="caution">
    <text evidence="10">The sequence shown here is derived from an EMBL/GenBank/DDBJ whole genome shotgun (WGS) entry which is preliminary data.</text>
</comment>
<dbReference type="SUPFAM" id="SSF50465">
    <property type="entry name" value="EF-Tu/eEF-1alpha/eIF2-gamma C-terminal domain"/>
    <property type="match status" value="1"/>
</dbReference>
<accession>A0ABD3SDB4</accession>
<evidence type="ECO:0000256" key="4">
    <source>
        <dbReference type="ARBA" id="ARBA00022490"/>
    </source>
</evidence>
<keyword evidence="5" id="KW-0547">Nucleotide-binding</keyword>
<dbReference type="InterPro" id="IPR009001">
    <property type="entry name" value="Transl_elong_EF1A/Init_IF2_C"/>
</dbReference>
<evidence type="ECO:0000256" key="7">
    <source>
        <dbReference type="ARBA" id="ARBA00022917"/>
    </source>
</evidence>
<dbReference type="GO" id="GO:0003746">
    <property type="term" value="F:translation elongation factor activity"/>
    <property type="evidence" value="ECO:0007669"/>
    <property type="project" value="UniProtKB-KW"/>
</dbReference>
<evidence type="ECO:0000256" key="8">
    <source>
        <dbReference type="ARBA" id="ARBA00023134"/>
    </source>
</evidence>
<dbReference type="PRINTS" id="PR00315">
    <property type="entry name" value="ELONGATNFCT"/>
</dbReference>
<dbReference type="EMBL" id="JALLPB020000062">
    <property type="protein sequence ID" value="KAL3822546.1"/>
    <property type="molecule type" value="Genomic_DNA"/>
</dbReference>
<dbReference type="PANTHER" id="PTHR23115">
    <property type="entry name" value="TRANSLATION FACTOR"/>
    <property type="match status" value="1"/>
</dbReference>
<dbReference type="GO" id="GO:0009507">
    <property type="term" value="C:chloroplast"/>
    <property type="evidence" value="ECO:0007669"/>
    <property type="project" value="UniProtKB-SubCell"/>
</dbReference>
<dbReference type="NCBIfam" id="TIGR00483">
    <property type="entry name" value="EF-1_alpha"/>
    <property type="match status" value="1"/>
</dbReference>
<dbReference type="Proteomes" id="UP001530377">
    <property type="component" value="Unassembled WGS sequence"/>
</dbReference>